<keyword evidence="14 18" id="KW-0186">Copper</keyword>
<feature type="transmembrane region" description="Helical" evidence="19">
    <location>
        <begin position="63"/>
        <end position="87"/>
    </location>
</feature>
<geneLocation type="mitochondrion" evidence="22"/>
<organism evidence="22">
    <name type="scientific">Cardiochiles fuscipennis</name>
    <dbReference type="NCBI Taxonomy" id="69312"/>
    <lineage>
        <taxon>Eukaryota</taxon>
        <taxon>Metazoa</taxon>
        <taxon>Ecdysozoa</taxon>
        <taxon>Arthropoda</taxon>
        <taxon>Hexapoda</taxon>
        <taxon>Insecta</taxon>
        <taxon>Pterygota</taxon>
        <taxon>Neoptera</taxon>
        <taxon>Endopterygota</taxon>
        <taxon>Hymenoptera</taxon>
        <taxon>Apocrita</taxon>
        <taxon>Ichneumonoidea</taxon>
        <taxon>Braconidae</taxon>
        <taxon>Cardiochilinae</taxon>
        <taxon>Cardiochiles</taxon>
    </lineage>
</organism>
<gene>
    <name evidence="22" type="primary">COX2</name>
</gene>
<feature type="domain" description="Cytochrome oxidase subunit II transmembrane region profile" evidence="21">
    <location>
        <begin position="1"/>
        <end position="91"/>
    </location>
</feature>
<keyword evidence="9 18" id="KW-0999">Mitochondrion inner membrane</keyword>
<evidence type="ECO:0000259" key="20">
    <source>
        <dbReference type="PROSITE" id="PS50857"/>
    </source>
</evidence>
<dbReference type="InterPro" id="IPR001505">
    <property type="entry name" value="Copper_CuA"/>
</dbReference>
<dbReference type="Gene3D" id="2.60.40.420">
    <property type="entry name" value="Cupredoxins - blue copper proteins"/>
    <property type="match status" value="1"/>
</dbReference>
<evidence type="ECO:0000256" key="11">
    <source>
        <dbReference type="ARBA" id="ARBA00022967"/>
    </source>
</evidence>
<dbReference type="InterPro" id="IPR045187">
    <property type="entry name" value="CcO_II"/>
</dbReference>
<reference evidence="22" key="1">
    <citation type="submission" date="2013-07" db="EMBL/GenBank/DDBJ databases">
        <title>The comparative mitochondrial genomes from Braconidae subfamilies and the phylogeny of the Hymenoptera.</title>
        <authorList>
            <person name="Li Q."/>
            <person name="Wei S.J."/>
            <person name="Chen X.X."/>
        </authorList>
    </citation>
    <scope>NUCLEOTIDE SEQUENCE</scope>
</reference>
<evidence type="ECO:0000256" key="4">
    <source>
        <dbReference type="ARBA" id="ARBA00015946"/>
    </source>
</evidence>
<feature type="domain" description="Cytochrome oxidase subunit II copper A binding" evidence="20">
    <location>
        <begin position="93"/>
        <end position="225"/>
    </location>
</feature>
<evidence type="ECO:0000256" key="19">
    <source>
        <dbReference type="SAM" id="Phobius"/>
    </source>
</evidence>
<keyword evidence="11" id="KW-1278">Translocase</keyword>
<comment type="catalytic activity">
    <reaction evidence="17">
        <text>4 Fe(II)-[cytochrome c] + O2 + 8 H(+)(in) = 4 Fe(III)-[cytochrome c] + 2 H2O + 4 H(+)(out)</text>
        <dbReference type="Rhea" id="RHEA:11436"/>
        <dbReference type="Rhea" id="RHEA-COMP:10350"/>
        <dbReference type="Rhea" id="RHEA-COMP:14399"/>
        <dbReference type="ChEBI" id="CHEBI:15377"/>
        <dbReference type="ChEBI" id="CHEBI:15378"/>
        <dbReference type="ChEBI" id="CHEBI:15379"/>
        <dbReference type="ChEBI" id="CHEBI:29033"/>
        <dbReference type="ChEBI" id="CHEBI:29034"/>
        <dbReference type="EC" id="7.1.1.9"/>
    </reaction>
    <physiologicalReaction direction="left-to-right" evidence="17">
        <dbReference type="Rhea" id="RHEA:11437"/>
    </physiologicalReaction>
</comment>
<sequence length="229" mass="27331">MCTWMMWNLQDTFSVGGLFLTYFNDFGLLVIIKIMTMILYIMIWLIFNKFINIYILHNQMLEIIWTFFPMFILFLMAWPSIRILYILEVMFNPSLFSVKILGNQWFWSYEFNDVFKIQFDSFMIKNYDSLSNFRLLDVDHRLILPAYLPLRGLITSMDVIHSWTLPSMGIKVDSVPGRINQSIFKIKTLGLFYGQCSEICGMNHSFMPIVLESVMWDVFLHWMKSHKKN</sequence>
<dbReference type="SUPFAM" id="SSF49503">
    <property type="entry name" value="Cupredoxins"/>
    <property type="match status" value="1"/>
</dbReference>
<proteinExistence type="inferred from homology"/>
<evidence type="ECO:0000256" key="12">
    <source>
        <dbReference type="ARBA" id="ARBA00022982"/>
    </source>
</evidence>
<comment type="cofactor">
    <cofactor evidence="18">
        <name>Cu cation</name>
        <dbReference type="ChEBI" id="CHEBI:23378"/>
    </cofactor>
    <text evidence="18">Binds a copper A center.</text>
</comment>
<evidence type="ECO:0000256" key="17">
    <source>
        <dbReference type="ARBA" id="ARBA00049512"/>
    </source>
</evidence>
<comment type="subcellular location">
    <subcellularLocation>
        <location evidence="1 18">Mitochondrion inner membrane</location>
        <topology evidence="1 18">Multi-pass membrane protein</topology>
    </subcellularLocation>
</comment>
<dbReference type="PROSITE" id="PS50857">
    <property type="entry name" value="COX2_CUA"/>
    <property type="match status" value="1"/>
</dbReference>
<dbReference type="SUPFAM" id="SSF81464">
    <property type="entry name" value="Cytochrome c oxidase subunit II-like, transmembrane region"/>
    <property type="match status" value="1"/>
</dbReference>
<evidence type="ECO:0000259" key="21">
    <source>
        <dbReference type="PROSITE" id="PS50999"/>
    </source>
</evidence>
<accession>A0A0A6ZKP3</accession>
<keyword evidence="13 19" id="KW-1133">Transmembrane helix</keyword>
<dbReference type="Pfam" id="PF00116">
    <property type="entry name" value="COX2"/>
    <property type="match status" value="1"/>
</dbReference>
<dbReference type="Gene3D" id="1.10.287.90">
    <property type="match status" value="1"/>
</dbReference>
<keyword evidence="8 18" id="KW-0479">Metal-binding</keyword>
<evidence type="ECO:0000256" key="13">
    <source>
        <dbReference type="ARBA" id="ARBA00022989"/>
    </source>
</evidence>
<evidence type="ECO:0000256" key="2">
    <source>
        <dbReference type="ARBA" id="ARBA00007866"/>
    </source>
</evidence>
<evidence type="ECO:0000256" key="15">
    <source>
        <dbReference type="ARBA" id="ARBA00023128"/>
    </source>
</evidence>
<protein>
    <recommendedName>
        <fullName evidence="4 18">Cytochrome c oxidase subunit 2</fullName>
    </recommendedName>
</protein>
<dbReference type="PANTHER" id="PTHR22888">
    <property type="entry name" value="CYTOCHROME C OXIDASE, SUBUNIT II"/>
    <property type="match status" value="1"/>
</dbReference>
<comment type="function">
    <text evidence="18">Component of the cytochrome c oxidase, the last enzyme in the mitochondrial electron transport chain which drives oxidative phosphorylation. The respiratory chain contains 3 multisubunit complexes succinate dehydrogenase (complex II, CII), ubiquinol-cytochrome c oxidoreductase (cytochrome b-c1 complex, complex III, CIII) and cytochrome c oxidase (complex IV, CIV), that cooperate to transfer electrons derived from NADH and succinate to molecular oxygen, creating an electrochemical gradient over the inner membrane that drives transmembrane transport and the ATP synthase. Cytochrome c oxidase is the component of the respiratory chain that catalyzes the reduction of oxygen to water. Electrons originating from reduced cytochrome c in the intermembrane space (IMS) are transferred via the dinuclear copper A center (CU(A)) of subunit 2 and heme A of subunit 1 to the active site in subunit 1, a binuclear center (BNC) formed by heme A3 and copper B (CU(B)). The BNC reduces molecular oxygen to 2 water molecules using 4 electrons from cytochrome c in the IMS and 4 protons from the mitochondrial matrix.</text>
</comment>
<dbReference type="InterPro" id="IPR002429">
    <property type="entry name" value="CcO_II-like_C"/>
</dbReference>
<evidence type="ECO:0000256" key="10">
    <source>
        <dbReference type="ARBA" id="ARBA00022842"/>
    </source>
</evidence>
<dbReference type="GO" id="GO:0042773">
    <property type="term" value="P:ATP synthesis coupled electron transport"/>
    <property type="evidence" value="ECO:0007669"/>
    <property type="project" value="TreeGrafter"/>
</dbReference>
<evidence type="ECO:0000256" key="1">
    <source>
        <dbReference type="ARBA" id="ARBA00004448"/>
    </source>
</evidence>
<dbReference type="PROSITE" id="PS00078">
    <property type="entry name" value="COX2"/>
    <property type="match status" value="1"/>
</dbReference>
<dbReference type="AlphaFoldDB" id="A0A0A6ZKP3"/>
<evidence type="ECO:0000256" key="18">
    <source>
        <dbReference type="RuleBase" id="RU000457"/>
    </source>
</evidence>
<dbReference type="GO" id="GO:0005507">
    <property type="term" value="F:copper ion binding"/>
    <property type="evidence" value="ECO:0007669"/>
    <property type="project" value="InterPro"/>
</dbReference>
<evidence type="ECO:0000256" key="16">
    <source>
        <dbReference type="ARBA" id="ARBA00023136"/>
    </source>
</evidence>
<evidence type="ECO:0000256" key="7">
    <source>
        <dbReference type="ARBA" id="ARBA00022692"/>
    </source>
</evidence>
<dbReference type="PROSITE" id="PS50999">
    <property type="entry name" value="COX2_TM"/>
    <property type="match status" value="1"/>
</dbReference>
<name>A0A0A6ZKP3_9HYME</name>
<keyword evidence="16 18" id="KW-0472">Membrane</keyword>
<keyword evidence="5 18" id="KW-0813">Transport</keyword>
<dbReference type="GO" id="GO:0005743">
    <property type="term" value="C:mitochondrial inner membrane"/>
    <property type="evidence" value="ECO:0007669"/>
    <property type="project" value="UniProtKB-SubCell"/>
</dbReference>
<keyword evidence="6 18" id="KW-0679">Respiratory chain</keyword>
<dbReference type="InterPro" id="IPR011759">
    <property type="entry name" value="Cyt_c_oxidase_su2_TM_dom"/>
</dbReference>
<keyword evidence="7 18" id="KW-0812">Transmembrane</keyword>
<dbReference type="EMBL" id="KF385870">
    <property type="protein sequence ID" value="AHA52489.1"/>
    <property type="molecule type" value="Genomic_DNA"/>
</dbReference>
<evidence type="ECO:0000256" key="3">
    <source>
        <dbReference type="ARBA" id="ARBA00011164"/>
    </source>
</evidence>
<comment type="subunit">
    <text evidence="3">Component of the cytochrome c oxidase (complex IV, CIV), a multisubunit enzyme composed of a catalytic core of 3 subunits and several supernumerary subunits. The complex exists as a monomer or a dimer and forms supercomplexes (SCs) in the inner mitochondrial membrane with ubiquinol-cytochrome c oxidoreductase (cytochrome b-c1 complex, complex III, CIII).</text>
</comment>
<comment type="similarity">
    <text evidence="2 18">Belongs to the cytochrome c oxidase subunit 2 family.</text>
</comment>
<keyword evidence="12 18" id="KW-0249">Electron transport</keyword>
<evidence type="ECO:0000256" key="6">
    <source>
        <dbReference type="ARBA" id="ARBA00022660"/>
    </source>
</evidence>
<evidence type="ECO:0000256" key="8">
    <source>
        <dbReference type="ARBA" id="ARBA00022723"/>
    </source>
</evidence>
<dbReference type="PRINTS" id="PR01166">
    <property type="entry name" value="CYCOXIDASEII"/>
</dbReference>
<dbReference type="Pfam" id="PF02790">
    <property type="entry name" value="COX2_TM"/>
    <property type="match status" value="1"/>
</dbReference>
<keyword evidence="10" id="KW-0460">Magnesium</keyword>
<evidence type="ECO:0000313" key="22">
    <source>
        <dbReference type="EMBL" id="AHA52489.1"/>
    </source>
</evidence>
<dbReference type="GO" id="GO:0004129">
    <property type="term" value="F:cytochrome-c oxidase activity"/>
    <property type="evidence" value="ECO:0007669"/>
    <property type="project" value="UniProtKB-EC"/>
</dbReference>
<evidence type="ECO:0000256" key="9">
    <source>
        <dbReference type="ARBA" id="ARBA00022792"/>
    </source>
</evidence>
<evidence type="ECO:0000256" key="5">
    <source>
        <dbReference type="ARBA" id="ARBA00022448"/>
    </source>
</evidence>
<dbReference type="InterPro" id="IPR036257">
    <property type="entry name" value="Cyt_c_oxidase_su2_TM_sf"/>
</dbReference>
<keyword evidence="15 18" id="KW-0496">Mitochondrion</keyword>
<dbReference type="InterPro" id="IPR008972">
    <property type="entry name" value="Cupredoxin"/>
</dbReference>
<dbReference type="PANTHER" id="PTHR22888:SF9">
    <property type="entry name" value="CYTOCHROME C OXIDASE SUBUNIT 2"/>
    <property type="match status" value="1"/>
</dbReference>
<evidence type="ECO:0000256" key="14">
    <source>
        <dbReference type="ARBA" id="ARBA00023008"/>
    </source>
</evidence>